<dbReference type="GO" id="GO:0007005">
    <property type="term" value="P:mitochondrion organization"/>
    <property type="evidence" value="ECO:0007669"/>
    <property type="project" value="EnsemblFungi"/>
</dbReference>
<accession>A0A151GML9</accession>
<dbReference type="FunCoup" id="A0A151GML9">
    <property type="interactions" value="452"/>
</dbReference>
<dbReference type="Pfam" id="PF03109">
    <property type="entry name" value="ABC1"/>
    <property type="match status" value="1"/>
</dbReference>
<dbReference type="Proteomes" id="UP000076580">
    <property type="component" value="Chromosome 02"/>
</dbReference>
<dbReference type="RefSeq" id="XP_040657692.1">
    <property type="nucleotide sequence ID" value="XM_040802659.1"/>
</dbReference>
<keyword evidence="4" id="KW-1185">Reference proteome</keyword>
<proteinExistence type="predicted"/>
<evidence type="ECO:0000256" key="1">
    <source>
        <dbReference type="SAM" id="MobiDB-lite"/>
    </source>
</evidence>
<feature type="domain" description="ABC1 atypical kinase-like" evidence="2">
    <location>
        <begin position="189"/>
        <end position="443"/>
    </location>
</feature>
<dbReference type="InterPro" id="IPR004147">
    <property type="entry name" value="ABC1_dom"/>
</dbReference>
<dbReference type="InterPro" id="IPR011009">
    <property type="entry name" value="Kinase-like_dom_sf"/>
</dbReference>
<dbReference type="GO" id="GO:0005743">
    <property type="term" value="C:mitochondrial inner membrane"/>
    <property type="evidence" value="ECO:0007669"/>
    <property type="project" value="EnsemblFungi"/>
</dbReference>
<dbReference type="STRING" id="98403.A0A151GML9"/>
<sequence length="614" mass="68053">MNSTTLSRVAVRLGTGPRPWTCSTCRGQLASSRPCLGPWRRFSSGPGAGSGSGSGQRSSRSSQSSRGGDGARPGRVLLYASTGAAAVASTALAFSDDIRSSYEAAGRTGRVVAALGICINDYRTTLNAKAALRDEEEQEAVLKACHKRCAERTLRVLEKNGGIFIKLGQHLSAMNYLLPPEWTTTFIPLQDKCPVSSFSSIEDMFRKDTGQDLWAYFSDFSPEPIGAASLAQVHLATVKESGRRVAVKVQHPDLAAWAPLDLALTKYTFSTLKRFFPEYDLEWLSSEMELSLPLELDFQEEAVNARRMKAHFAKIPELPLVIPEVLWAEKRILVMACESGSRLDDLAYLDGNAIDRDEVSATLARIFNEMIFGDGAPLHCDPHGGNIAIRRNDGRRGLGRGPNFDVILYDHGLYRDIPLPLRRSYAKMWLAVIDGDMGRMKRYAKEVANIGDRDFPLFVSAITGRDFSVVSRSGSILETRSADEEQTMSGALQEGLIVDLVRMLSRVPRIILLILKTNDLTRSLDENLQTRQGPIRSFMILARYCARTVFREQLEQIRAGGSLLWPRNALRVFAAWLSCLRIEVKLEAFEVSLRLKRILGRRSTTFGDAMPLQG</sequence>
<dbReference type="PANTHER" id="PTHR43173:SF19">
    <property type="entry name" value="AARF DOMAIN-CONTAINING PROTEIN KINASE 1"/>
    <property type="match status" value="1"/>
</dbReference>
<dbReference type="GO" id="GO:0055088">
    <property type="term" value="P:lipid homeostasis"/>
    <property type="evidence" value="ECO:0007669"/>
    <property type="project" value="EnsemblFungi"/>
</dbReference>
<dbReference type="AlphaFoldDB" id="A0A151GML9"/>
<dbReference type="InParanoid" id="A0A151GML9"/>
<gene>
    <name evidence="3" type="ORF">DCS_05353</name>
</gene>
<name>A0A151GML9_DRECN</name>
<dbReference type="InterPro" id="IPR051130">
    <property type="entry name" value="Mito_struct-func_regulator"/>
</dbReference>
<protein>
    <submittedName>
        <fullName evidence="3">ABC1 family protein C15C4.02</fullName>
    </submittedName>
</protein>
<dbReference type="PANTHER" id="PTHR43173">
    <property type="entry name" value="ABC1 FAMILY PROTEIN"/>
    <property type="match status" value="1"/>
</dbReference>
<evidence type="ECO:0000259" key="2">
    <source>
        <dbReference type="Pfam" id="PF03109"/>
    </source>
</evidence>
<evidence type="ECO:0000313" key="3">
    <source>
        <dbReference type="EMBL" id="KYK58340.1"/>
    </source>
</evidence>
<comment type="caution">
    <text evidence="3">The sequence shown here is derived from an EMBL/GenBank/DDBJ whole genome shotgun (WGS) entry which is preliminary data.</text>
</comment>
<reference evidence="3 4" key="1">
    <citation type="journal article" date="2016" name="Sci. Rep.">
        <title>Insights into Adaptations to a Near-Obligate Nematode Endoparasitic Lifestyle from the Finished Genome of Drechmeria coniospora.</title>
        <authorList>
            <person name="Zhang L."/>
            <person name="Zhou Z."/>
            <person name="Guo Q."/>
            <person name="Fokkens L."/>
            <person name="Miskei M."/>
            <person name="Pocsi I."/>
            <person name="Zhang W."/>
            <person name="Chen M."/>
            <person name="Wang L."/>
            <person name="Sun Y."/>
            <person name="Donzelli B.G."/>
            <person name="Gibson D.M."/>
            <person name="Nelson D.R."/>
            <person name="Luo J.G."/>
            <person name="Rep M."/>
            <person name="Liu H."/>
            <person name="Yang S."/>
            <person name="Wang J."/>
            <person name="Krasnoff S.B."/>
            <person name="Xu Y."/>
            <person name="Molnar I."/>
            <person name="Lin M."/>
        </authorList>
    </citation>
    <scope>NUCLEOTIDE SEQUENCE [LARGE SCALE GENOMIC DNA]</scope>
    <source>
        <strain evidence="3 4">ARSEF 6962</strain>
    </source>
</reference>
<evidence type="ECO:0000313" key="4">
    <source>
        <dbReference type="Proteomes" id="UP000076580"/>
    </source>
</evidence>
<dbReference type="SUPFAM" id="SSF56112">
    <property type="entry name" value="Protein kinase-like (PK-like)"/>
    <property type="match status" value="1"/>
</dbReference>
<organism evidence="3 4">
    <name type="scientific">Drechmeria coniospora</name>
    <name type="common">Nematophagous fungus</name>
    <name type="synonym">Meria coniospora</name>
    <dbReference type="NCBI Taxonomy" id="98403"/>
    <lineage>
        <taxon>Eukaryota</taxon>
        <taxon>Fungi</taxon>
        <taxon>Dikarya</taxon>
        <taxon>Ascomycota</taxon>
        <taxon>Pezizomycotina</taxon>
        <taxon>Sordariomycetes</taxon>
        <taxon>Hypocreomycetidae</taxon>
        <taxon>Hypocreales</taxon>
        <taxon>Ophiocordycipitaceae</taxon>
        <taxon>Drechmeria</taxon>
    </lineage>
</organism>
<feature type="compositionally biased region" description="Low complexity" evidence="1">
    <location>
        <begin position="55"/>
        <end position="66"/>
    </location>
</feature>
<dbReference type="GeneID" id="63717996"/>
<dbReference type="EMBL" id="LAYC01000002">
    <property type="protein sequence ID" value="KYK58340.1"/>
    <property type="molecule type" value="Genomic_DNA"/>
</dbReference>
<feature type="region of interest" description="Disordered" evidence="1">
    <location>
        <begin position="41"/>
        <end position="72"/>
    </location>
</feature>